<sequence>MTGKMMLVACAAALGLTTPAAAQRTAAPATASAMAHPDVVTVRNITRVELTPGLPIVDDSGTLIGTVERRAGNTIVISDGKTRYKVPITQLYAFRRGAADQFASRLPKAVLEPVP</sequence>
<reference evidence="3" key="1">
    <citation type="journal article" date="2019" name="Int. J. Syst. Evol. Microbiol.">
        <title>The Global Catalogue of Microorganisms (GCM) 10K type strain sequencing project: providing services to taxonomists for standard genome sequencing and annotation.</title>
        <authorList>
            <consortium name="The Broad Institute Genomics Platform"/>
            <consortium name="The Broad Institute Genome Sequencing Center for Infectious Disease"/>
            <person name="Wu L."/>
            <person name="Ma J."/>
        </authorList>
    </citation>
    <scope>NUCLEOTIDE SEQUENCE [LARGE SCALE GENOMIC DNA]</scope>
    <source>
        <strain evidence="3">CGMCC 1.6784</strain>
    </source>
</reference>
<feature type="signal peptide" evidence="1">
    <location>
        <begin position="1"/>
        <end position="22"/>
    </location>
</feature>
<dbReference type="EMBL" id="BMLK01000013">
    <property type="protein sequence ID" value="GGN53588.1"/>
    <property type="molecule type" value="Genomic_DNA"/>
</dbReference>
<comment type="caution">
    <text evidence="2">The sequence shown here is derived from an EMBL/GenBank/DDBJ whole genome shotgun (WGS) entry which is preliminary data.</text>
</comment>
<accession>A0ABQ2JQR5</accession>
<name>A0ABQ2JQR5_9SPHN</name>
<evidence type="ECO:0000313" key="3">
    <source>
        <dbReference type="Proteomes" id="UP000605099"/>
    </source>
</evidence>
<protein>
    <submittedName>
        <fullName evidence="2">Uncharacterized protein</fullName>
    </submittedName>
</protein>
<evidence type="ECO:0000313" key="2">
    <source>
        <dbReference type="EMBL" id="GGN53588.1"/>
    </source>
</evidence>
<organism evidence="2 3">
    <name type="scientific">Novosphingobium indicum</name>
    <dbReference type="NCBI Taxonomy" id="462949"/>
    <lineage>
        <taxon>Bacteria</taxon>
        <taxon>Pseudomonadati</taxon>
        <taxon>Pseudomonadota</taxon>
        <taxon>Alphaproteobacteria</taxon>
        <taxon>Sphingomonadales</taxon>
        <taxon>Sphingomonadaceae</taxon>
        <taxon>Novosphingobium</taxon>
    </lineage>
</organism>
<evidence type="ECO:0000256" key="1">
    <source>
        <dbReference type="SAM" id="SignalP"/>
    </source>
</evidence>
<dbReference type="Proteomes" id="UP000605099">
    <property type="component" value="Unassembled WGS sequence"/>
</dbReference>
<proteinExistence type="predicted"/>
<feature type="chain" id="PRO_5046416084" evidence="1">
    <location>
        <begin position="23"/>
        <end position="115"/>
    </location>
</feature>
<keyword evidence="3" id="KW-1185">Reference proteome</keyword>
<keyword evidence="1" id="KW-0732">Signal</keyword>
<dbReference type="RefSeq" id="WP_188820485.1">
    <property type="nucleotide sequence ID" value="NZ_BMLK01000013.1"/>
</dbReference>
<gene>
    <name evidence="2" type="ORF">GCM10011349_28300</name>
</gene>